<comment type="caution">
    <text evidence="7">The sequence shown here is derived from an EMBL/GenBank/DDBJ whole genome shotgun (WGS) entry which is preliminary data.</text>
</comment>
<dbReference type="PANTHER" id="PTHR43628:SF1">
    <property type="entry name" value="CHITIN SYNTHASE REGULATORY FACTOR 2-RELATED"/>
    <property type="match status" value="1"/>
</dbReference>
<feature type="domain" description="MYND-type" evidence="6">
    <location>
        <begin position="96"/>
        <end position="139"/>
    </location>
</feature>
<dbReference type="InterPro" id="IPR006597">
    <property type="entry name" value="Sel1-like"/>
</dbReference>
<feature type="compositionally biased region" description="Basic and acidic residues" evidence="5">
    <location>
        <begin position="393"/>
        <end position="413"/>
    </location>
</feature>
<keyword evidence="8" id="KW-1185">Reference proteome</keyword>
<name>K0RF27_THAOC</name>
<keyword evidence="1" id="KW-0479">Metal-binding</keyword>
<evidence type="ECO:0000256" key="4">
    <source>
        <dbReference type="PROSITE-ProRule" id="PRU00134"/>
    </source>
</evidence>
<dbReference type="SUPFAM" id="SSF81901">
    <property type="entry name" value="HCP-like"/>
    <property type="match status" value="1"/>
</dbReference>
<evidence type="ECO:0000313" key="7">
    <source>
        <dbReference type="EMBL" id="EJK52308.1"/>
    </source>
</evidence>
<dbReference type="Gene3D" id="1.25.40.10">
    <property type="entry name" value="Tetratricopeptide repeat domain"/>
    <property type="match status" value="1"/>
</dbReference>
<dbReference type="AlphaFoldDB" id="K0RF27"/>
<dbReference type="InterPro" id="IPR052945">
    <property type="entry name" value="Mitotic_Regulator"/>
</dbReference>
<dbReference type="Pfam" id="PF08238">
    <property type="entry name" value="Sel1"/>
    <property type="match status" value="2"/>
</dbReference>
<organism evidence="7 8">
    <name type="scientific">Thalassiosira oceanica</name>
    <name type="common">Marine diatom</name>
    <dbReference type="NCBI Taxonomy" id="159749"/>
    <lineage>
        <taxon>Eukaryota</taxon>
        <taxon>Sar</taxon>
        <taxon>Stramenopiles</taxon>
        <taxon>Ochrophyta</taxon>
        <taxon>Bacillariophyta</taxon>
        <taxon>Coscinodiscophyceae</taxon>
        <taxon>Thalassiosirophycidae</taxon>
        <taxon>Thalassiosirales</taxon>
        <taxon>Thalassiosiraceae</taxon>
        <taxon>Thalassiosira</taxon>
    </lineage>
</organism>
<accession>K0RF27</accession>
<sequence>RHLVEIRRASLGGRAPDTAPQTSCFGLAPFGRKLPPNMHSSFAPHRYVSSHCIAGRGSSCWEKEQRHGDRGRGGTNGTPDASMSYIAVDGGPANVCANCGKGSGGEGGVKLKDCTACRLVKYCGVDCQRAHRKRHKRACKQRAAELRDERLYGQGHERPEGDFCQICTLPIPLPMGEHSGVNVCCMKRICDGCNMAAGKRGMDDCVFCRTPMKNNDADVLAKVQARVVKKDPEALFFLGNQYEMGVLGLQRDMRKAVELWTEAAELGSGVQKDMAKALEFYKKAAMQGHVESRHNLGCFEEYITRNRDRALRHFLISAKMGDKDSVENIKKFFMDGVATRDQYTEALKGYQNAVEEMKSHDRDESESEGLAVQSAGGKTTITSGTRVQIVARHGVEAGERDHAVTRRRSESEGRAAAVRLRRSPSFID</sequence>
<dbReference type="EMBL" id="AGNL01040073">
    <property type="protein sequence ID" value="EJK52308.1"/>
    <property type="molecule type" value="Genomic_DNA"/>
</dbReference>
<evidence type="ECO:0000256" key="5">
    <source>
        <dbReference type="SAM" id="MobiDB-lite"/>
    </source>
</evidence>
<reference evidence="7 8" key="1">
    <citation type="journal article" date="2012" name="Genome Biol.">
        <title>Genome and low-iron response of an oceanic diatom adapted to chronic iron limitation.</title>
        <authorList>
            <person name="Lommer M."/>
            <person name="Specht M."/>
            <person name="Roy A.S."/>
            <person name="Kraemer L."/>
            <person name="Andreson R."/>
            <person name="Gutowska M.A."/>
            <person name="Wolf J."/>
            <person name="Bergner S.V."/>
            <person name="Schilhabel M.B."/>
            <person name="Klostermeier U.C."/>
            <person name="Beiko R.G."/>
            <person name="Rosenstiel P."/>
            <person name="Hippler M."/>
            <person name="Laroche J."/>
        </authorList>
    </citation>
    <scope>NUCLEOTIDE SEQUENCE [LARGE SCALE GENOMIC DNA]</scope>
    <source>
        <strain evidence="7 8">CCMP1005</strain>
    </source>
</reference>
<dbReference type="Gene3D" id="6.10.140.2220">
    <property type="match status" value="1"/>
</dbReference>
<evidence type="ECO:0000256" key="1">
    <source>
        <dbReference type="ARBA" id="ARBA00022723"/>
    </source>
</evidence>
<dbReference type="InterPro" id="IPR002893">
    <property type="entry name" value="Znf_MYND"/>
</dbReference>
<dbReference type="eggNOG" id="ENOG502SC8I">
    <property type="taxonomic scope" value="Eukaryota"/>
</dbReference>
<feature type="region of interest" description="Disordered" evidence="5">
    <location>
        <begin position="359"/>
        <end position="378"/>
    </location>
</feature>
<protein>
    <recommendedName>
        <fullName evidence="6">MYND-type domain-containing protein</fullName>
    </recommendedName>
</protein>
<evidence type="ECO:0000256" key="2">
    <source>
        <dbReference type="ARBA" id="ARBA00022771"/>
    </source>
</evidence>
<dbReference type="PROSITE" id="PS01360">
    <property type="entry name" value="ZF_MYND_1"/>
    <property type="match status" value="1"/>
</dbReference>
<dbReference type="Proteomes" id="UP000266841">
    <property type="component" value="Unassembled WGS sequence"/>
</dbReference>
<keyword evidence="3" id="KW-0862">Zinc</keyword>
<gene>
    <name evidence="7" type="ORF">THAOC_28432</name>
</gene>
<dbReference type="PANTHER" id="PTHR43628">
    <property type="entry name" value="ACTIVATOR OF C KINASE PROTEIN 1-RELATED"/>
    <property type="match status" value="1"/>
</dbReference>
<feature type="non-terminal residue" evidence="7">
    <location>
        <position position="1"/>
    </location>
</feature>
<dbReference type="Pfam" id="PF01753">
    <property type="entry name" value="zf-MYND"/>
    <property type="match status" value="1"/>
</dbReference>
<evidence type="ECO:0000259" key="6">
    <source>
        <dbReference type="PROSITE" id="PS50865"/>
    </source>
</evidence>
<dbReference type="SMART" id="SM00671">
    <property type="entry name" value="SEL1"/>
    <property type="match status" value="3"/>
</dbReference>
<dbReference type="PROSITE" id="PS50865">
    <property type="entry name" value="ZF_MYND_2"/>
    <property type="match status" value="1"/>
</dbReference>
<dbReference type="GO" id="GO:0008270">
    <property type="term" value="F:zinc ion binding"/>
    <property type="evidence" value="ECO:0007669"/>
    <property type="project" value="UniProtKB-KW"/>
</dbReference>
<evidence type="ECO:0000313" key="8">
    <source>
        <dbReference type="Proteomes" id="UP000266841"/>
    </source>
</evidence>
<proteinExistence type="predicted"/>
<feature type="region of interest" description="Disordered" evidence="5">
    <location>
        <begin position="393"/>
        <end position="428"/>
    </location>
</feature>
<dbReference type="InterPro" id="IPR011990">
    <property type="entry name" value="TPR-like_helical_dom_sf"/>
</dbReference>
<dbReference type="OrthoDB" id="272077at2759"/>
<keyword evidence="2 4" id="KW-0863">Zinc-finger</keyword>
<dbReference type="SUPFAM" id="SSF144232">
    <property type="entry name" value="HIT/MYND zinc finger-like"/>
    <property type="match status" value="1"/>
</dbReference>
<evidence type="ECO:0000256" key="3">
    <source>
        <dbReference type="ARBA" id="ARBA00022833"/>
    </source>
</evidence>